<feature type="transmembrane region" description="Helical" evidence="2">
    <location>
        <begin position="289"/>
        <end position="310"/>
    </location>
</feature>
<keyword evidence="2" id="KW-0472">Membrane</keyword>
<feature type="region of interest" description="Disordered" evidence="1">
    <location>
        <begin position="1046"/>
        <end position="1068"/>
    </location>
</feature>
<feature type="domain" description="Peptidase M56" evidence="3">
    <location>
        <begin position="192"/>
        <end position="371"/>
    </location>
</feature>
<keyword evidence="2" id="KW-1133">Transmembrane helix</keyword>
<feature type="transmembrane region" description="Helical" evidence="2">
    <location>
        <begin position="40"/>
        <end position="58"/>
    </location>
</feature>
<feature type="region of interest" description="Disordered" evidence="1">
    <location>
        <begin position="418"/>
        <end position="438"/>
    </location>
</feature>
<dbReference type="EMBL" id="JAJEPV010000024">
    <property type="protein sequence ID" value="MCC2120048.1"/>
    <property type="molecule type" value="Genomic_DNA"/>
</dbReference>
<dbReference type="InterPro" id="IPR052173">
    <property type="entry name" value="Beta-lactam_resp_regulator"/>
</dbReference>
<dbReference type="PANTHER" id="PTHR34978:SF3">
    <property type="entry name" value="SLR0241 PROTEIN"/>
    <property type="match status" value="1"/>
</dbReference>
<protein>
    <recommendedName>
        <fullName evidence="3">Peptidase M56 domain-containing protein</fullName>
    </recommendedName>
</protein>
<keyword evidence="5" id="KW-1185">Reference proteome</keyword>
<name>A0AAE3A439_9FIRM</name>
<feature type="compositionally biased region" description="Polar residues" evidence="1">
    <location>
        <begin position="418"/>
        <end position="428"/>
    </location>
</feature>
<accession>A0AAE3A439</accession>
<dbReference type="AlphaFoldDB" id="A0AAE3A439"/>
<reference evidence="4 5" key="1">
    <citation type="submission" date="2021-10" db="EMBL/GenBank/DDBJ databases">
        <title>Anaerobic single-cell dispensing facilitates the cultivation of human gut bacteria.</title>
        <authorList>
            <person name="Afrizal A."/>
        </authorList>
    </citation>
    <scope>NUCLEOTIDE SEQUENCE [LARGE SCALE GENOMIC DNA]</scope>
    <source>
        <strain evidence="4 5">CLA-AA-H273</strain>
    </source>
</reference>
<proteinExistence type="predicted"/>
<dbReference type="Pfam" id="PF05569">
    <property type="entry name" value="Peptidase_M56"/>
    <property type="match status" value="1"/>
</dbReference>
<gene>
    <name evidence="4" type="ORF">LKD75_10705</name>
</gene>
<dbReference type="PANTHER" id="PTHR34978">
    <property type="entry name" value="POSSIBLE SENSOR-TRANSDUCER PROTEIN BLAR"/>
    <property type="match status" value="1"/>
</dbReference>
<evidence type="ECO:0000313" key="5">
    <source>
        <dbReference type="Proteomes" id="UP001197795"/>
    </source>
</evidence>
<evidence type="ECO:0000259" key="3">
    <source>
        <dbReference type="Pfam" id="PF05569"/>
    </source>
</evidence>
<evidence type="ECO:0000256" key="2">
    <source>
        <dbReference type="SAM" id="Phobius"/>
    </source>
</evidence>
<evidence type="ECO:0000313" key="4">
    <source>
        <dbReference type="EMBL" id="MCC2120048.1"/>
    </source>
</evidence>
<dbReference type="RefSeq" id="WP_227733444.1">
    <property type="nucleotide sequence ID" value="NZ_JAJEPV010000024.1"/>
</dbReference>
<organism evidence="4 5">
    <name type="scientific">Waltera acetigignens</name>
    <dbReference type="NCBI Taxonomy" id="2981769"/>
    <lineage>
        <taxon>Bacteria</taxon>
        <taxon>Bacillati</taxon>
        <taxon>Bacillota</taxon>
        <taxon>Clostridia</taxon>
        <taxon>Lachnospirales</taxon>
        <taxon>Lachnospiraceae</taxon>
        <taxon>Waltera</taxon>
    </lineage>
</organism>
<feature type="compositionally biased region" description="Polar residues" evidence="1">
    <location>
        <begin position="1046"/>
        <end position="1059"/>
    </location>
</feature>
<dbReference type="Proteomes" id="UP001197795">
    <property type="component" value="Unassembled WGS sequence"/>
</dbReference>
<evidence type="ECO:0000256" key="1">
    <source>
        <dbReference type="SAM" id="MobiDB-lite"/>
    </source>
</evidence>
<dbReference type="InterPro" id="IPR008756">
    <property type="entry name" value="Peptidase_M56"/>
</dbReference>
<dbReference type="CDD" id="cd07341">
    <property type="entry name" value="M56_BlaR1_MecR1_like"/>
    <property type="match status" value="1"/>
</dbReference>
<feature type="transmembrane region" description="Helical" evidence="2">
    <location>
        <begin position="12"/>
        <end position="33"/>
    </location>
</feature>
<feature type="transmembrane region" description="Helical" evidence="2">
    <location>
        <begin position="194"/>
        <end position="215"/>
    </location>
</feature>
<sequence length="1068" mass="118138">MVEGIYRLFDSIWRLSLVGSYCILLVILARFLLKKAPKWCSYLLWGIVFVRLCCPVLPGTRISLIPERLLTVGTATTSAQLTAGNSAGSVDNEGVYNGSHRGDNTVDAVLSGADNTGNLNAGTLEATGNREGSAPTLGQDGNVEGMNEIGDDGVGEIQAPGNVTNALDGGYPVDNRDNADDSLQRIGATMGKTWFRVLLIAWLLGMAGFMGYHTFSYLRMRHRIRRPDSGVRQVEPGICEIDGGHLSFVMGLIHPVIYLSSGLDPESRKVVLCHERVHLQRRDYLFKPAALLICCVHWFNPLVWLAFYLMNMDCEMSCDEKVVKLLGEESKKIYSYTLLEEASGGEWKRYRGGSICALLSFGEDHVKNRIRHVLDYRKPPFWVMIGAAAVIVVLVVCLCSNPGGNGNGADTANVSDVSDATEEVTTGEFTEDGSDDEGRKTEWLAALEQGIHSREEFSALFDVDTLEDTRSFAGQDGIQYLEYNGVAARKLHRQILDGDTAAHETYKDPVKAAEALLHLEGGSGEMTELLYEAERQYFFFQKDSTRPGEGSVANVHYIFADGSDIDIPMVFAEESSQIWMLSLGDIDSKGRHSYGPLDGENQARIVYAEYGPQDVEEDPLAGAHPGDYTQVPQGSFRDQYATYQVSSYGIYVATGSDAGLDCVVPGYIAPGYAASHWSCVYQDRRLFNTSDQCDYLDCYRDEIESVRLYYLASSDYQDGDLDIWIDTIREYDTSGQTGENGVTDWKLPSEAQDFDKASFRAEDGYWIFENSDGSEQLKLPILSVRPVWNGKTAAELTAEETDAYAAAQRQEILTKVGVVYDVSERAAQETYALLDLDGDGTADRITLRSRMAQALNTPDHSPLDQYVFTVNTTSGEMRTAQNLGNSIYAFSPDGRQILLALTRKDEQGQYESFLFRYRNGELQEVGSFAQDIRKIWVQNGQITTGRNSDDIIFAEPNMTGANTILDSRNSDGTPSGAYVETLQEKISADMVAGKLPFVVTSVIRENPLRLEVELTEMTDENIKIIRSYETNGSAITFAQSSGNVQELQHNNDSQSQIAPQISKEDEND</sequence>
<feature type="transmembrane region" description="Helical" evidence="2">
    <location>
        <begin position="381"/>
        <end position="399"/>
    </location>
</feature>
<comment type="caution">
    <text evidence="4">The sequence shown here is derived from an EMBL/GenBank/DDBJ whole genome shotgun (WGS) entry which is preliminary data.</text>
</comment>
<keyword evidence="2" id="KW-0812">Transmembrane</keyword>